<dbReference type="GO" id="GO:0009236">
    <property type="term" value="P:cobalamin biosynthetic process"/>
    <property type="evidence" value="ECO:0007669"/>
    <property type="project" value="UniProtKB-UniPathway"/>
</dbReference>
<dbReference type="CDD" id="cd11644">
    <property type="entry name" value="Precorrin-6Y-MT"/>
    <property type="match status" value="1"/>
</dbReference>
<name>A0A3N1XNU5_9FIRM</name>
<dbReference type="InterPro" id="IPR014776">
    <property type="entry name" value="4pyrrole_Mease_sub2"/>
</dbReference>
<evidence type="ECO:0000256" key="3">
    <source>
        <dbReference type="ARBA" id="ARBA00022603"/>
    </source>
</evidence>
<dbReference type="NCBIfam" id="TIGR02467">
    <property type="entry name" value="CbiE"/>
    <property type="match status" value="1"/>
</dbReference>
<dbReference type="PROSITE" id="PS51014">
    <property type="entry name" value="COBK_CBIJ"/>
    <property type="match status" value="1"/>
</dbReference>
<dbReference type="InterPro" id="IPR000878">
    <property type="entry name" value="4pyrrol_Mease"/>
</dbReference>
<dbReference type="GO" id="GO:0032259">
    <property type="term" value="P:methylation"/>
    <property type="evidence" value="ECO:0007669"/>
    <property type="project" value="UniProtKB-KW"/>
</dbReference>
<dbReference type="Gene3D" id="3.30.950.10">
    <property type="entry name" value="Methyltransferase, Cobalt-precorrin-4 Transmethylase, Domain 2"/>
    <property type="match status" value="1"/>
</dbReference>
<dbReference type="RefSeq" id="WP_123609487.1">
    <property type="nucleotide sequence ID" value="NZ_RJVG01000005.1"/>
</dbReference>
<dbReference type="SUPFAM" id="SSF53790">
    <property type="entry name" value="Tetrapyrrole methylase"/>
    <property type="match status" value="1"/>
</dbReference>
<dbReference type="CDD" id="cd02440">
    <property type="entry name" value="AdoMet_MTases"/>
    <property type="match status" value="1"/>
</dbReference>
<evidence type="ECO:0000256" key="5">
    <source>
        <dbReference type="ARBA" id="ARBA00022691"/>
    </source>
</evidence>
<dbReference type="InterPro" id="IPR014777">
    <property type="entry name" value="4pyrrole_Mease_sub1"/>
</dbReference>
<evidence type="ECO:0000259" key="6">
    <source>
        <dbReference type="Pfam" id="PF00590"/>
    </source>
</evidence>
<keyword evidence="3 8" id="KW-0489">Methyltransferase</keyword>
<evidence type="ECO:0000256" key="4">
    <source>
        <dbReference type="ARBA" id="ARBA00022679"/>
    </source>
</evidence>
<dbReference type="SUPFAM" id="SSF53335">
    <property type="entry name" value="S-adenosyl-L-methionine-dependent methyltransferases"/>
    <property type="match status" value="1"/>
</dbReference>
<keyword evidence="9" id="KW-1185">Reference proteome</keyword>
<evidence type="ECO:0000313" key="9">
    <source>
        <dbReference type="Proteomes" id="UP000273083"/>
    </source>
</evidence>
<dbReference type="Pfam" id="PF13847">
    <property type="entry name" value="Methyltransf_31"/>
    <property type="match status" value="1"/>
</dbReference>
<keyword evidence="4 8" id="KW-0808">Transferase</keyword>
<dbReference type="Gene3D" id="3.40.1010.10">
    <property type="entry name" value="Cobalt-precorrin-4 Transmethylase, Domain 1"/>
    <property type="match status" value="1"/>
</dbReference>
<protein>
    <submittedName>
        <fullName evidence="8">Precorrin-6Y C5,15-methyltransferase (Decarboxylating)</fullName>
    </submittedName>
</protein>
<dbReference type="GO" id="GO:0016994">
    <property type="term" value="F:precorrin-6A reductase activity"/>
    <property type="evidence" value="ECO:0007669"/>
    <property type="project" value="InterPro"/>
</dbReference>
<dbReference type="UniPathway" id="UPA00148"/>
<feature type="domain" description="Tetrapyrrole methylase" evidence="6">
    <location>
        <begin position="263"/>
        <end position="447"/>
    </location>
</feature>
<dbReference type="Pfam" id="PF02571">
    <property type="entry name" value="CbiJ"/>
    <property type="match status" value="1"/>
</dbReference>
<dbReference type="Proteomes" id="UP000273083">
    <property type="component" value="Unassembled WGS sequence"/>
</dbReference>
<dbReference type="Gene3D" id="3.40.50.150">
    <property type="entry name" value="Vaccinia Virus protein VP39"/>
    <property type="match status" value="1"/>
</dbReference>
<dbReference type="AlphaFoldDB" id="A0A3N1XNU5"/>
<evidence type="ECO:0000313" key="8">
    <source>
        <dbReference type="EMBL" id="ROR28316.1"/>
    </source>
</evidence>
<dbReference type="NCBIfam" id="TIGR00715">
    <property type="entry name" value="precor6x_red"/>
    <property type="match status" value="1"/>
</dbReference>
<comment type="caution">
    <text evidence="8">The sequence shown here is derived from an EMBL/GenBank/DDBJ whole genome shotgun (WGS) entry which is preliminary data.</text>
</comment>
<evidence type="ECO:0000256" key="1">
    <source>
        <dbReference type="ARBA" id="ARBA00004953"/>
    </source>
</evidence>
<evidence type="ECO:0000259" key="7">
    <source>
        <dbReference type="Pfam" id="PF13847"/>
    </source>
</evidence>
<gene>
    <name evidence="8" type="ORF">EDD66_105257</name>
</gene>
<dbReference type="InterPro" id="IPR014008">
    <property type="entry name" value="Cbl_synth_MTase_CbiT"/>
</dbReference>
<dbReference type="InterPro" id="IPR029063">
    <property type="entry name" value="SAM-dependent_MTases_sf"/>
</dbReference>
<dbReference type="InterPro" id="IPR012818">
    <property type="entry name" value="CbiE"/>
</dbReference>
<proteinExistence type="predicted"/>
<evidence type="ECO:0000256" key="2">
    <source>
        <dbReference type="ARBA" id="ARBA00022573"/>
    </source>
</evidence>
<dbReference type="PANTHER" id="PTHR43182">
    <property type="entry name" value="COBALT-PRECORRIN-6B C(15)-METHYLTRANSFERASE (DECARBOXYLATING)"/>
    <property type="match status" value="1"/>
</dbReference>
<dbReference type="InterPro" id="IPR035996">
    <property type="entry name" value="4pyrrol_Methylase_sf"/>
</dbReference>
<dbReference type="OrthoDB" id="9780707at2"/>
<organism evidence="8 9">
    <name type="scientific">Mobilisporobacter senegalensis</name>
    <dbReference type="NCBI Taxonomy" id="1329262"/>
    <lineage>
        <taxon>Bacteria</taxon>
        <taxon>Bacillati</taxon>
        <taxon>Bacillota</taxon>
        <taxon>Clostridia</taxon>
        <taxon>Lachnospirales</taxon>
        <taxon>Lachnospiraceae</taxon>
        <taxon>Mobilisporobacter</taxon>
    </lineage>
</organism>
<sequence length="664" mass="73994">MNRIVVFGGTREGRKLAGYLEGSGVSVHMCVATEYGESILPKGDNIHICAKRLNRIEMEEYLLTHQPEYVIDATHPYAVEVTDNIIEACKETGFSYIRLIREENSTAEEADIIHVPDIESAVAYLRHKEGNILITTGSKELNKYTLLDNYRERCYARVLSVASVVEECSKIGFEGKNLFCMQGPFSEEFNYVQIRMIHAAYVVTKSSGTNGGFLEKYRASMRAGVKLIVIGRPMEPKVKTDSMSYREVLVFLREKYGVLPKQKVTLIGMGMGNKNHLTYEAVKALEESDVIIGASRMLTLCRSIVSHKEFYSSYTKEEIVRFIKAHPEYTNIAIAFSGDVGFSSGAKGLSSLLDSCQITAVSGISTPVYFLNKIGVPWEDTLFLSKHGKELNIISKVRNNEKICVLLGSTSDVSEICHKLLEYGMEYLNITVGERLSYPEEKILTGKPKDFVNQVTENLAVIYIENIFAGHRKQRIEDEEFTRGKVPMTKQEIRLISIEKLGLDKNSIVYDIGAGTGSVSVEAALRCEDGTVYAIEKNTEGISLIEENKRKFQADNCTIIEGMAPECLEGLEAPTHVFIGGSSGKLESIVKSVTRKNKNVRIVVNAISLDTVSEIMKLVKEGIIKEPDIIQTNISKSRKTGNYHMMQAYNPVYIVSFGGGNRNG</sequence>
<reference evidence="8 9" key="1">
    <citation type="submission" date="2018-11" db="EMBL/GenBank/DDBJ databases">
        <title>Genomic Encyclopedia of Type Strains, Phase IV (KMG-IV): sequencing the most valuable type-strain genomes for metagenomic binning, comparative biology and taxonomic classification.</title>
        <authorList>
            <person name="Goeker M."/>
        </authorList>
    </citation>
    <scope>NUCLEOTIDE SEQUENCE [LARGE SCALE GENOMIC DNA]</scope>
    <source>
        <strain evidence="8 9">DSM 26537</strain>
    </source>
</reference>
<dbReference type="Pfam" id="PF00590">
    <property type="entry name" value="TP_methylase"/>
    <property type="match status" value="1"/>
</dbReference>
<dbReference type="InterPro" id="IPR003723">
    <property type="entry name" value="Precorrin-6x_reduct"/>
</dbReference>
<comment type="pathway">
    <text evidence="1">Cofactor biosynthesis; adenosylcobalamin biosynthesis.</text>
</comment>
<feature type="domain" description="Methyltransferase" evidence="7">
    <location>
        <begin position="504"/>
        <end position="566"/>
    </location>
</feature>
<keyword evidence="2" id="KW-0169">Cobalamin biosynthesis</keyword>
<dbReference type="PANTHER" id="PTHR43182:SF1">
    <property type="entry name" value="COBALT-PRECORRIN-7 C(5)-METHYLTRANSFERASE"/>
    <property type="match status" value="1"/>
</dbReference>
<dbReference type="InterPro" id="IPR025714">
    <property type="entry name" value="Methyltranfer_dom"/>
</dbReference>
<dbReference type="InterPro" id="IPR050714">
    <property type="entry name" value="Cobalamin_biosynth_MTase"/>
</dbReference>
<dbReference type="GO" id="GO:0008276">
    <property type="term" value="F:protein methyltransferase activity"/>
    <property type="evidence" value="ECO:0007669"/>
    <property type="project" value="InterPro"/>
</dbReference>
<dbReference type="NCBIfam" id="TIGR02469">
    <property type="entry name" value="CbiT"/>
    <property type="match status" value="1"/>
</dbReference>
<accession>A0A3N1XNU5</accession>
<dbReference type="EMBL" id="RJVG01000005">
    <property type="protein sequence ID" value="ROR28316.1"/>
    <property type="molecule type" value="Genomic_DNA"/>
</dbReference>
<keyword evidence="5" id="KW-0949">S-adenosyl-L-methionine</keyword>